<keyword evidence="4" id="KW-0456">Lyase</keyword>
<evidence type="ECO:0000256" key="1">
    <source>
        <dbReference type="ARBA" id="ARBA00009299"/>
    </source>
</evidence>
<dbReference type="PANTHER" id="PTHR12697">
    <property type="entry name" value="PBS LYASE HEAT-LIKE PROTEIN"/>
    <property type="match status" value="1"/>
</dbReference>
<feature type="transmembrane region" description="Helical" evidence="6">
    <location>
        <begin position="12"/>
        <end position="33"/>
    </location>
</feature>
<dbReference type="GO" id="GO:0016829">
    <property type="term" value="F:lyase activity"/>
    <property type="evidence" value="ECO:0007669"/>
    <property type="project" value="UniProtKB-KW"/>
</dbReference>
<comment type="function">
    <text evidence="5">Catalyzes the hydroxylation of the N(6)-(4-aminobutyl)-L-lysine intermediate produced by deoxyhypusine synthase/DHPS on a critical lysine of the eukaryotic translation initiation factor 5A/eIF-5A. This is the second step of the post-translational modification of that lysine into an unusual amino acid residue named hypusine. Hypusination is unique to mature eIF-5A factor and is essential for its function.</text>
</comment>
<keyword evidence="6" id="KW-0812">Transmembrane</keyword>
<evidence type="ECO:0000313" key="7">
    <source>
        <dbReference type="EMBL" id="OKH12778.1"/>
    </source>
</evidence>
<keyword evidence="6" id="KW-1133">Transmembrane helix</keyword>
<dbReference type="AlphaFoldDB" id="A0A1U7GWT3"/>
<sequence>MLVTRFTHKLRLKVIVSQIAIAFICISSPLLIINTTSAQSQNQTQIKSYIQRLKNPQQRTAAIDYLATVGKPAVPALIAALQDSDPRVRTSALVIIAKIGPNAAQAIPALMRAIDDKDATVRSHAVQAIAKMGRQAYVPYIVVGLDSKNQQERYGAAHILRAMGKDAASAVPALMKKLEDKDAWMRVSVISALGSIGQAATPAVPALVTRLQDTDQTVRHSAAYALGDISSSWQENLSQLSIKEIDTTISHLEKALQVVQNPSLQFRPEAVTAVKDPLVILKKEKQRRAK</sequence>
<dbReference type="Gene3D" id="1.25.10.10">
    <property type="entry name" value="Leucine-rich Repeat Variant"/>
    <property type="match status" value="2"/>
</dbReference>
<reference evidence="7 8" key="1">
    <citation type="submission" date="2016-11" db="EMBL/GenBank/DDBJ databases">
        <title>Draft Genome Sequences of Nine Cyanobacterial Strains from Diverse Habitats.</title>
        <authorList>
            <person name="Zhu T."/>
            <person name="Hou S."/>
            <person name="Lu X."/>
            <person name="Hess W.R."/>
        </authorList>
    </citation>
    <scope>NUCLEOTIDE SEQUENCE [LARGE SCALE GENOMIC DNA]</scope>
    <source>
        <strain evidence="7 8">NIES-592</strain>
    </source>
</reference>
<dbReference type="SUPFAM" id="SSF48371">
    <property type="entry name" value="ARM repeat"/>
    <property type="match status" value="1"/>
</dbReference>
<proteinExistence type="inferred from homology"/>
<evidence type="ECO:0008006" key="9">
    <source>
        <dbReference type="Google" id="ProtNLM"/>
    </source>
</evidence>
<dbReference type="InterPro" id="IPR016024">
    <property type="entry name" value="ARM-type_fold"/>
</dbReference>
<dbReference type="EMBL" id="MRCA01000009">
    <property type="protein sequence ID" value="OKH12778.1"/>
    <property type="molecule type" value="Genomic_DNA"/>
</dbReference>
<dbReference type="InterPro" id="IPR011989">
    <property type="entry name" value="ARM-like"/>
</dbReference>
<dbReference type="OrthoDB" id="507160at2"/>
<dbReference type="SMART" id="SM00567">
    <property type="entry name" value="EZ_HEAT"/>
    <property type="match status" value="6"/>
</dbReference>
<comment type="caution">
    <text evidence="7">The sequence shown here is derived from an EMBL/GenBank/DDBJ whole genome shotgun (WGS) entry which is preliminary data.</text>
</comment>
<comment type="similarity">
    <text evidence="1">Belongs to the CpcE/RpcE/PecE family.</text>
</comment>
<organism evidence="7 8">
    <name type="scientific">Fischerella major NIES-592</name>
    <dbReference type="NCBI Taxonomy" id="210994"/>
    <lineage>
        <taxon>Bacteria</taxon>
        <taxon>Bacillati</taxon>
        <taxon>Cyanobacteriota</taxon>
        <taxon>Cyanophyceae</taxon>
        <taxon>Nostocales</taxon>
        <taxon>Hapalosiphonaceae</taxon>
        <taxon>Fischerella</taxon>
    </lineage>
</organism>
<dbReference type="Proteomes" id="UP000186391">
    <property type="component" value="Unassembled WGS sequence"/>
</dbReference>
<dbReference type="RefSeq" id="WP_073556304.1">
    <property type="nucleotide sequence ID" value="NZ_MRCA01000009.1"/>
</dbReference>
<dbReference type="GO" id="GO:0016491">
    <property type="term" value="F:oxidoreductase activity"/>
    <property type="evidence" value="ECO:0007669"/>
    <property type="project" value="TreeGrafter"/>
</dbReference>
<accession>A0A1U7GWT3</accession>
<evidence type="ECO:0000256" key="6">
    <source>
        <dbReference type="SAM" id="Phobius"/>
    </source>
</evidence>
<keyword evidence="3" id="KW-0605">Phycobilisome</keyword>
<evidence type="ECO:0000256" key="5">
    <source>
        <dbReference type="ARBA" id="ARBA00045876"/>
    </source>
</evidence>
<dbReference type="PROSITE" id="PS50077">
    <property type="entry name" value="HEAT_REPEAT"/>
    <property type="match status" value="1"/>
</dbReference>
<evidence type="ECO:0000256" key="3">
    <source>
        <dbReference type="ARBA" id="ARBA00022738"/>
    </source>
</evidence>
<evidence type="ECO:0000313" key="8">
    <source>
        <dbReference type="Proteomes" id="UP000186391"/>
    </source>
</evidence>
<dbReference type="PANTHER" id="PTHR12697:SF5">
    <property type="entry name" value="DEOXYHYPUSINE HYDROXYLASE"/>
    <property type="match status" value="1"/>
</dbReference>
<keyword evidence="8" id="KW-1185">Reference proteome</keyword>
<dbReference type="InterPro" id="IPR004155">
    <property type="entry name" value="PBS_lyase_HEAT"/>
</dbReference>
<keyword evidence="6" id="KW-0472">Membrane</keyword>
<protein>
    <recommendedName>
        <fullName evidence="9">PBS lyase</fullName>
    </recommendedName>
</protein>
<dbReference type="Pfam" id="PF13646">
    <property type="entry name" value="HEAT_2"/>
    <property type="match status" value="2"/>
</dbReference>
<name>A0A1U7GWT3_9CYAN</name>
<evidence type="ECO:0000256" key="4">
    <source>
        <dbReference type="ARBA" id="ARBA00023239"/>
    </source>
</evidence>
<evidence type="ECO:0000256" key="2">
    <source>
        <dbReference type="ARBA" id="ARBA00022549"/>
    </source>
</evidence>
<dbReference type="InterPro" id="IPR021133">
    <property type="entry name" value="HEAT_type_2"/>
</dbReference>
<gene>
    <name evidence="7" type="ORF">NIES592_16275</name>
</gene>
<dbReference type="GO" id="GO:0030089">
    <property type="term" value="C:phycobilisome"/>
    <property type="evidence" value="ECO:0007669"/>
    <property type="project" value="UniProtKB-KW"/>
</dbReference>
<keyword evidence="2" id="KW-0042">Antenna complex</keyword>